<reference evidence="1" key="1">
    <citation type="journal article" date="2014" name="Int. J. Syst. Evol. Microbiol.">
        <title>Complete genome of a new Firmicutes species belonging to the dominant human colonic microbiota ('Ruminococcus bicirculans') reveals two chromosomes and a selective capacity to utilize plant glucans.</title>
        <authorList>
            <consortium name="NISC Comparative Sequencing Program"/>
            <person name="Wegmann U."/>
            <person name="Louis P."/>
            <person name="Goesmann A."/>
            <person name="Henrissat B."/>
            <person name="Duncan S.H."/>
            <person name="Flint H.J."/>
        </authorList>
    </citation>
    <scope>NUCLEOTIDE SEQUENCE</scope>
    <source>
        <strain evidence="1">JCM 17590</strain>
    </source>
</reference>
<reference evidence="1" key="2">
    <citation type="submission" date="2023-12" db="EMBL/GenBank/DDBJ databases">
        <authorList>
            <person name="Sun Q."/>
            <person name="Inoue M."/>
        </authorList>
    </citation>
    <scope>NUCLEOTIDE SEQUENCE</scope>
    <source>
        <strain evidence="1">JCM 17590</strain>
    </source>
</reference>
<keyword evidence="2" id="KW-1185">Reference proteome</keyword>
<evidence type="ECO:0000313" key="2">
    <source>
        <dbReference type="Proteomes" id="UP001415169"/>
    </source>
</evidence>
<sequence length="102" mass="10634">MSLVATLHRLSKVGHATPAPTLAEVEVVSAGDGDWRVSLPGGSPFALLGYVTLSDGRYRVQSIARPFAELEADTLEAAIDLLRPRLADAAAISAGIRPARAA</sequence>
<protein>
    <submittedName>
        <fullName evidence="1">Uncharacterized protein</fullName>
    </submittedName>
</protein>
<dbReference type="EMBL" id="BAABBV010000002">
    <property type="protein sequence ID" value="GAA4164988.1"/>
    <property type="molecule type" value="Genomic_DNA"/>
</dbReference>
<dbReference type="RefSeq" id="WP_344792455.1">
    <property type="nucleotide sequence ID" value="NZ_BAABBV010000002.1"/>
</dbReference>
<name>A0ABP7ZMS9_9MICO</name>
<comment type="caution">
    <text evidence="1">The sequence shown here is derived from an EMBL/GenBank/DDBJ whole genome shotgun (WGS) entry which is preliminary data.</text>
</comment>
<evidence type="ECO:0000313" key="1">
    <source>
        <dbReference type="EMBL" id="GAA4164988.1"/>
    </source>
</evidence>
<organism evidence="1 2">
    <name type="scientific">Gryllotalpicola daejeonensis</name>
    <dbReference type="NCBI Taxonomy" id="993087"/>
    <lineage>
        <taxon>Bacteria</taxon>
        <taxon>Bacillati</taxon>
        <taxon>Actinomycetota</taxon>
        <taxon>Actinomycetes</taxon>
        <taxon>Micrococcales</taxon>
        <taxon>Microbacteriaceae</taxon>
        <taxon>Gryllotalpicola</taxon>
    </lineage>
</organism>
<gene>
    <name evidence="1" type="ORF">GCM10022286_27520</name>
</gene>
<accession>A0ABP7ZMS9</accession>
<dbReference type="Proteomes" id="UP001415169">
    <property type="component" value="Unassembled WGS sequence"/>
</dbReference>
<proteinExistence type="predicted"/>